<dbReference type="STRING" id="913774.A0A0C3HQL5"/>
<reference evidence="2" key="2">
    <citation type="submission" date="2015-01" db="EMBL/GenBank/DDBJ databases">
        <title>Evolutionary Origins and Diversification of the Mycorrhizal Mutualists.</title>
        <authorList>
            <consortium name="DOE Joint Genome Institute"/>
            <consortium name="Mycorrhizal Genomics Consortium"/>
            <person name="Kohler A."/>
            <person name="Kuo A."/>
            <person name="Nagy L.G."/>
            <person name="Floudas D."/>
            <person name="Copeland A."/>
            <person name="Barry K.W."/>
            <person name="Cichocki N."/>
            <person name="Veneault-Fourrey C."/>
            <person name="LaButti K."/>
            <person name="Lindquist E.A."/>
            <person name="Lipzen A."/>
            <person name="Lundell T."/>
            <person name="Morin E."/>
            <person name="Murat C."/>
            <person name="Riley R."/>
            <person name="Ohm R."/>
            <person name="Sun H."/>
            <person name="Tunlid A."/>
            <person name="Henrissat B."/>
            <person name="Grigoriev I.V."/>
            <person name="Hibbett D.S."/>
            <person name="Martin F."/>
        </authorList>
    </citation>
    <scope>NUCLEOTIDE SEQUENCE [LARGE SCALE GENOMIC DNA]</scope>
    <source>
        <strain evidence="2">Zn</strain>
    </source>
</reference>
<dbReference type="Proteomes" id="UP000054321">
    <property type="component" value="Unassembled WGS sequence"/>
</dbReference>
<protein>
    <submittedName>
        <fullName evidence="1">Uncharacterized protein</fullName>
    </submittedName>
</protein>
<dbReference type="HOGENOM" id="CLU_2432923_0_0_1"/>
<dbReference type="InParanoid" id="A0A0C3HQL5"/>
<keyword evidence="2" id="KW-1185">Reference proteome</keyword>
<sequence length="91" mass="10096">PTATPSGLANRYGAIPYRFPAAVELTGLGPLSDALVYRRRWDSLQVLLERDTMLGLDRASAGAFVKSWRARAREEVRKAFAAVTDAERRAF</sequence>
<name>A0A0C3HQL5_OIDMZ</name>
<dbReference type="AlphaFoldDB" id="A0A0C3HQL5"/>
<gene>
    <name evidence="1" type="ORF">OIDMADRAFT_87584</name>
</gene>
<feature type="non-terminal residue" evidence="1">
    <location>
        <position position="1"/>
    </location>
</feature>
<proteinExistence type="predicted"/>
<feature type="non-terminal residue" evidence="1">
    <location>
        <position position="91"/>
    </location>
</feature>
<dbReference type="EMBL" id="KN832872">
    <property type="protein sequence ID" value="KIN05310.1"/>
    <property type="molecule type" value="Genomic_DNA"/>
</dbReference>
<evidence type="ECO:0000313" key="1">
    <source>
        <dbReference type="EMBL" id="KIN05310.1"/>
    </source>
</evidence>
<reference evidence="1 2" key="1">
    <citation type="submission" date="2014-04" db="EMBL/GenBank/DDBJ databases">
        <authorList>
            <consortium name="DOE Joint Genome Institute"/>
            <person name="Kuo A."/>
            <person name="Martino E."/>
            <person name="Perotto S."/>
            <person name="Kohler A."/>
            <person name="Nagy L.G."/>
            <person name="Floudas D."/>
            <person name="Copeland A."/>
            <person name="Barry K.W."/>
            <person name="Cichocki N."/>
            <person name="Veneault-Fourrey C."/>
            <person name="LaButti K."/>
            <person name="Lindquist E.A."/>
            <person name="Lipzen A."/>
            <person name="Lundell T."/>
            <person name="Morin E."/>
            <person name="Murat C."/>
            <person name="Sun H."/>
            <person name="Tunlid A."/>
            <person name="Henrissat B."/>
            <person name="Grigoriev I.V."/>
            <person name="Hibbett D.S."/>
            <person name="Martin F."/>
            <person name="Nordberg H.P."/>
            <person name="Cantor M.N."/>
            <person name="Hua S.X."/>
        </authorList>
    </citation>
    <scope>NUCLEOTIDE SEQUENCE [LARGE SCALE GENOMIC DNA]</scope>
    <source>
        <strain evidence="1 2">Zn</strain>
    </source>
</reference>
<evidence type="ECO:0000313" key="2">
    <source>
        <dbReference type="Proteomes" id="UP000054321"/>
    </source>
</evidence>
<dbReference type="OrthoDB" id="3504560at2759"/>
<organism evidence="1 2">
    <name type="scientific">Oidiodendron maius (strain Zn)</name>
    <dbReference type="NCBI Taxonomy" id="913774"/>
    <lineage>
        <taxon>Eukaryota</taxon>
        <taxon>Fungi</taxon>
        <taxon>Dikarya</taxon>
        <taxon>Ascomycota</taxon>
        <taxon>Pezizomycotina</taxon>
        <taxon>Leotiomycetes</taxon>
        <taxon>Leotiomycetes incertae sedis</taxon>
        <taxon>Myxotrichaceae</taxon>
        <taxon>Oidiodendron</taxon>
    </lineage>
</organism>
<accession>A0A0C3HQL5</accession>